<sequence>SKGVYEITGMTENNPLEVFDGYDVNDELMEPHSMLRIEGLLTYTQDCTA</sequence>
<evidence type="ECO:0000313" key="1">
    <source>
        <dbReference type="EMBL" id="KKL05428.1"/>
    </source>
</evidence>
<name>A0A0F9D009_9ZZZZ</name>
<comment type="caution">
    <text evidence="1">The sequence shown here is derived from an EMBL/GenBank/DDBJ whole genome shotgun (WGS) entry which is preliminary data.</text>
</comment>
<reference evidence="1" key="1">
    <citation type="journal article" date="2015" name="Nature">
        <title>Complex archaea that bridge the gap between prokaryotes and eukaryotes.</title>
        <authorList>
            <person name="Spang A."/>
            <person name="Saw J.H."/>
            <person name="Jorgensen S.L."/>
            <person name="Zaremba-Niedzwiedzka K."/>
            <person name="Martijn J."/>
            <person name="Lind A.E."/>
            <person name="van Eijk R."/>
            <person name="Schleper C."/>
            <person name="Guy L."/>
            <person name="Ettema T.J."/>
        </authorList>
    </citation>
    <scope>NUCLEOTIDE SEQUENCE</scope>
</reference>
<organism evidence="1">
    <name type="scientific">marine sediment metagenome</name>
    <dbReference type="NCBI Taxonomy" id="412755"/>
    <lineage>
        <taxon>unclassified sequences</taxon>
        <taxon>metagenomes</taxon>
        <taxon>ecological metagenomes</taxon>
    </lineage>
</organism>
<feature type="non-terminal residue" evidence="1">
    <location>
        <position position="1"/>
    </location>
</feature>
<dbReference type="EMBL" id="LAZR01044121">
    <property type="protein sequence ID" value="KKL05428.1"/>
    <property type="molecule type" value="Genomic_DNA"/>
</dbReference>
<accession>A0A0F9D009</accession>
<protein>
    <submittedName>
        <fullName evidence="1">Uncharacterized protein</fullName>
    </submittedName>
</protein>
<proteinExistence type="predicted"/>
<dbReference type="AlphaFoldDB" id="A0A0F9D009"/>
<gene>
    <name evidence="1" type="ORF">LCGC14_2606100</name>
</gene>